<name>A0A1J0A3V4_9ENTE</name>
<comment type="function">
    <text evidence="3">Endonuclease that specifically degrades the RNA of RNA-DNA hybrids.</text>
</comment>
<dbReference type="PROSITE" id="PS50879">
    <property type="entry name" value="RNASE_H_1"/>
    <property type="match status" value="1"/>
</dbReference>
<evidence type="ECO:0000256" key="1">
    <source>
        <dbReference type="ARBA" id="ARBA00000077"/>
    </source>
</evidence>
<feature type="domain" description="RNase H type-1" evidence="12">
    <location>
        <begin position="62"/>
        <end position="200"/>
    </location>
</feature>
<dbReference type="AlphaFoldDB" id="A0A1J0A3V4"/>
<dbReference type="CDD" id="cd09277">
    <property type="entry name" value="RNase_HI_bacteria_like"/>
    <property type="match status" value="1"/>
</dbReference>
<evidence type="ECO:0000256" key="8">
    <source>
        <dbReference type="ARBA" id="ARBA00022723"/>
    </source>
</evidence>
<evidence type="ECO:0000313" key="13">
    <source>
        <dbReference type="EMBL" id="APB30616.1"/>
    </source>
</evidence>
<dbReference type="SUPFAM" id="SSF55658">
    <property type="entry name" value="L9 N-domain-like"/>
    <property type="match status" value="1"/>
</dbReference>
<accession>A0A1J0A3V4</accession>
<dbReference type="InterPro" id="IPR050092">
    <property type="entry name" value="RNase_H"/>
</dbReference>
<keyword evidence="11" id="KW-0460">Magnesium</keyword>
<evidence type="ECO:0000256" key="5">
    <source>
        <dbReference type="ARBA" id="ARBA00012180"/>
    </source>
</evidence>
<keyword evidence="8" id="KW-0479">Metal-binding</keyword>
<organism evidence="13 14">
    <name type="scientific">Vagococcus teuberi</name>
    <dbReference type="NCBI Taxonomy" id="519472"/>
    <lineage>
        <taxon>Bacteria</taxon>
        <taxon>Bacillati</taxon>
        <taxon>Bacillota</taxon>
        <taxon>Bacilli</taxon>
        <taxon>Lactobacillales</taxon>
        <taxon>Enterococcaceae</taxon>
        <taxon>Vagococcus</taxon>
    </lineage>
</organism>
<dbReference type="OrthoDB" id="9811552at2"/>
<dbReference type="STRING" id="519472.BHY08_01505"/>
<evidence type="ECO:0000256" key="2">
    <source>
        <dbReference type="ARBA" id="ARBA00001946"/>
    </source>
</evidence>
<dbReference type="Gene3D" id="3.30.420.10">
    <property type="entry name" value="Ribonuclease H-like superfamily/Ribonuclease H"/>
    <property type="match status" value="1"/>
</dbReference>
<dbReference type="InterPro" id="IPR012337">
    <property type="entry name" value="RNaseH-like_sf"/>
</dbReference>
<gene>
    <name evidence="13" type="ORF">BHY08_01505</name>
</gene>
<sequence length="202" mass="23102">MVSKYYAVREGRVPGIYNTWVECQEQINGFRNASFKSFDNKEEAEEFVKGVHSQSIIKQPTSDIDVQIYVDGSWNDRKQQYGWSYVLVVDGESVDSGYGKGNKPEYLDQHQISGEVVAVLQGLRRAVYLGYKHAEIVYDYLGIEKWPLGDWKAKSDIAGAYLHLIKQYHHQIDLSFKKVKSHSGDRFNDEADRLAKKGANKS</sequence>
<dbReference type="Proteomes" id="UP000191200">
    <property type="component" value="Chromosome"/>
</dbReference>
<dbReference type="InterPro" id="IPR002156">
    <property type="entry name" value="RNaseH_domain"/>
</dbReference>
<dbReference type="EMBL" id="CP017267">
    <property type="protein sequence ID" value="APB30616.1"/>
    <property type="molecule type" value="Genomic_DNA"/>
</dbReference>
<dbReference type="FunFam" id="3.40.970.10:FF:000002">
    <property type="entry name" value="Ribonuclease H"/>
    <property type="match status" value="1"/>
</dbReference>
<dbReference type="PANTHER" id="PTHR10642:SF26">
    <property type="entry name" value="RIBONUCLEASE H1"/>
    <property type="match status" value="1"/>
</dbReference>
<evidence type="ECO:0000256" key="7">
    <source>
        <dbReference type="ARBA" id="ARBA00022722"/>
    </source>
</evidence>
<dbReference type="GO" id="GO:0043137">
    <property type="term" value="P:DNA replication, removal of RNA primer"/>
    <property type="evidence" value="ECO:0007669"/>
    <property type="project" value="TreeGrafter"/>
</dbReference>
<evidence type="ECO:0000313" key="14">
    <source>
        <dbReference type="Proteomes" id="UP000191200"/>
    </source>
</evidence>
<evidence type="ECO:0000256" key="9">
    <source>
        <dbReference type="ARBA" id="ARBA00022759"/>
    </source>
</evidence>
<reference evidence="13 14" key="1">
    <citation type="submission" date="2016-09" db="EMBL/GenBank/DDBJ databases">
        <title>Vagococcus teuberi sp. nov., isolated from the Malian artisanal sour milk fene.</title>
        <authorList>
            <person name="Wullschleger S."/>
            <person name="Seifert C."/>
            <person name="Baumgartner S."/>
            <person name="Lacroix C."/>
            <person name="Bonfoh B."/>
            <person name="Stevens M.J."/>
            <person name="Meile L."/>
        </authorList>
    </citation>
    <scope>NUCLEOTIDE SEQUENCE [LARGE SCALE GENOMIC DNA]</scope>
    <source>
        <strain evidence="13 14">DSM 21459</strain>
    </source>
</reference>
<evidence type="ECO:0000256" key="6">
    <source>
        <dbReference type="ARBA" id="ARBA00017721"/>
    </source>
</evidence>
<comment type="catalytic activity">
    <reaction evidence="1">
        <text>Endonucleolytic cleavage to 5'-phosphomonoester.</text>
        <dbReference type="EC" id="3.1.26.4"/>
    </reaction>
</comment>
<protein>
    <recommendedName>
        <fullName evidence="6">Ribonuclease H</fullName>
        <ecNumber evidence="5">3.1.26.4</ecNumber>
    </recommendedName>
</protein>
<evidence type="ECO:0000256" key="11">
    <source>
        <dbReference type="ARBA" id="ARBA00022842"/>
    </source>
</evidence>
<keyword evidence="14" id="KW-1185">Reference proteome</keyword>
<proteinExistence type="inferred from homology"/>
<dbReference type="GO" id="GO:0046872">
    <property type="term" value="F:metal ion binding"/>
    <property type="evidence" value="ECO:0007669"/>
    <property type="project" value="UniProtKB-KW"/>
</dbReference>
<comment type="similarity">
    <text evidence="4">Belongs to the RNase H family.</text>
</comment>
<dbReference type="GO" id="GO:0003676">
    <property type="term" value="F:nucleic acid binding"/>
    <property type="evidence" value="ECO:0007669"/>
    <property type="project" value="InterPro"/>
</dbReference>
<evidence type="ECO:0000256" key="3">
    <source>
        <dbReference type="ARBA" id="ARBA00004065"/>
    </source>
</evidence>
<evidence type="ECO:0000259" key="12">
    <source>
        <dbReference type="PROSITE" id="PS50879"/>
    </source>
</evidence>
<dbReference type="InterPro" id="IPR009027">
    <property type="entry name" value="Ribosomal_bL9/RNase_H1_N"/>
</dbReference>
<comment type="cofactor">
    <cofactor evidence="2">
        <name>Mg(2+)</name>
        <dbReference type="ChEBI" id="CHEBI:18420"/>
    </cofactor>
</comment>
<dbReference type="SUPFAM" id="SSF53098">
    <property type="entry name" value="Ribonuclease H-like"/>
    <property type="match status" value="1"/>
</dbReference>
<dbReference type="PANTHER" id="PTHR10642">
    <property type="entry name" value="RIBONUCLEASE H1"/>
    <property type="match status" value="1"/>
</dbReference>
<dbReference type="GO" id="GO:0004523">
    <property type="term" value="F:RNA-DNA hybrid ribonuclease activity"/>
    <property type="evidence" value="ECO:0007669"/>
    <property type="project" value="UniProtKB-EC"/>
</dbReference>
<dbReference type="InterPro" id="IPR036397">
    <property type="entry name" value="RNaseH_sf"/>
</dbReference>
<dbReference type="Pfam" id="PF00075">
    <property type="entry name" value="RNase_H"/>
    <property type="match status" value="1"/>
</dbReference>
<keyword evidence="10" id="KW-0378">Hydrolase</keyword>
<dbReference type="EC" id="3.1.26.4" evidence="5"/>
<dbReference type="InterPro" id="IPR011320">
    <property type="entry name" value="RNase_H1_N"/>
</dbReference>
<keyword evidence="7" id="KW-0540">Nuclease</keyword>
<dbReference type="InterPro" id="IPR037056">
    <property type="entry name" value="RNase_H1_N_sf"/>
</dbReference>
<dbReference type="RefSeq" id="WP_071456185.1">
    <property type="nucleotide sequence ID" value="NZ_CP017267.1"/>
</dbReference>
<dbReference type="KEGG" id="vte:BHY08_01505"/>
<dbReference type="Pfam" id="PF01693">
    <property type="entry name" value="Cauli_VI"/>
    <property type="match status" value="1"/>
</dbReference>
<evidence type="ECO:0000256" key="10">
    <source>
        <dbReference type="ARBA" id="ARBA00022801"/>
    </source>
</evidence>
<evidence type="ECO:0000256" key="4">
    <source>
        <dbReference type="ARBA" id="ARBA00005300"/>
    </source>
</evidence>
<dbReference type="Gene3D" id="3.40.970.10">
    <property type="entry name" value="Ribonuclease H1, N-terminal domain"/>
    <property type="match status" value="1"/>
</dbReference>
<keyword evidence="9" id="KW-0255">Endonuclease</keyword>